<comment type="similarity">
    <text evidence="2">Belongs to the Rht family.</text>
</comment>
<feature type="transmembrane region" description="Helical" evidence="7">
    <location>
        <begin position="185"/>
        <end position="202"/>
    </location>
</feature>
<reference evidence="8 9" key="1">
    <citation type="submission" date="2020-06" db="EMBL/GenBank/DDBJ databases">
        <authorList>
            <person name="Voronona O.L."/>
            <person name="Aksenova E.I."/>
            <person name="Kunda M.S."/>
            <person name="Semenov A.N."/>
            <person name="Ryzhova N."/>
        </authorList>
    </citation>
    <scope>NUCLEOTIDE SEQUENCE [LARGE SCALE GENOMIC DNA]</scope>
    <source>
        <strain evidence="8 9">MPKMM3633</strain>
    </source>
</reference>
<dbReference type="AlphaFoldDB" id="A0A859CWI2"/>
<dbReference type="GO" id="GO:0005886">
    <property type="term" value="C:plasma membrane"/>
    <property type="evidence" value="ECO:0007669"/>
    <property type="project" value="UniProtKB-SubCell"/>
</dbReference>
<sequence length="203" mass="21974">MSIEVWLVYFGTVLAFMFPPGASHILMLSNSIGSGFKKSIATACGDLSANFLQMMAASIGLAASLHSSQQVFIVIKWAGVAYLVYSGLRLLFSNQSPLKSSPPRSIKSLYWQGFITSASNPKAIIFFAALFPQFISASEPLLPQFIALSITYLVIDGLFLCFYGKLAAFFAEKFQSNIGQYLNKISGSLLIAAAMVLGVKNID</sequence>
<feature type="transmembrane region" description="Helical" evidence="7">
    <location>
        <begin position="6"/>
        <end position="28"/>
    </location>
</feature>
<gene>
    <name evidence="8" type="ORF">MP3633_2230</name>
</gene>
<evidence type="ECO:0000256" key="6">
    <source>
        <dbReference type="ARBA" id="ARBA00023136"/>
    </source>
</evidence>
<keyword evidence="4 7" id="KW-0812">Transmembrane</keyword>
<keyword evidence="5 7" id="KW-1133">Transmembrane helix</keyword>
<name>A0A859CWI2_9GAMM</name>
<evidence type="ECO:0000256" key="1">
    <source>
        <dbReference type="ARBA" id="ARBA00004651"/>
    </source>
</evidence>
<dbReference type="PANTHER" id="PTHR30086:SF14">
    <property type="entry name" value="HOMOSERINE_HOMOSERINE LACTONE EFFLUX PROTEIN"/>
    <property type="match status" value="1"/>
</dbReference>
<keyword evidence="3" id="KW-1003">Cell membrane</keyword>
<feature type="transmembrane region" description="Helical" evidence="7">
    <location>
        <begin position="141"/>
        <end position="164"/>
    </location>
</feature>
<dbReference type="EMBL" id="CP054301">
    <property type="protein sequence ID" value="QKK80957.1"/>
    <property type="molecule type" value="Genomic_DNA"/>
</dbReference>
<evidence type="ECO:0000256" key="5">
    <source>
        <dbReference type="ARBA" id="ARBA00022989"/>
    </source>
</evidence>
<evidence type="ECO:0000256" key="3">
    <source>
        <dbReference type="ARBA" id="ARBA00022475"/>
    </source>
</evidence>
<dbReference type="Pfam" id="PF01810">
    <property type="entry name" value="LysE"/>
    <property type="match status" value="1"/>
</dbReference>
<organism evidence="8 9">
    <name type="scientific">Marinomonas primoryensis</name>
    <dbReference type="NCBI Taxonomy" id="178399"/>
    <lineage>
        <taxon>Bacteria</taxon>
        <taxon>Pseudomonadati</taxon>
        <taxon>Pseudomonadota</taxon>
        <taxon>Gammaproteobacteria</taxon>
        <taxon>Oceanospirillales</taxon>
        <taxon>Oceanospirillaceae</taxon>
        <taxon>Marinomonas</taxon>
    </lineage>
</organism>
<evidence type="ECO:0000256" key="2">
    <source>
        <dbReference type="ARBA" id="ARBA00007928"/>
    </source>
</evidence>
<feature type="transmembrane region" description="Helical" evidence="7">
    <location>
        <begin position="113"/>
        <end position="135"/>
    </location>
</feature>
<dbReference type="KEGG" id="mpri:MP3633_2230"/>
<comment type="subcellular location">
    <subcellularLocation>
        <location evidence="1">Cell membrane</location>
        <topology evidence="1">Multi-pass membrane protein</topology>
    </subcellularLocation>
</comment>
<feature type="transmembrane region" description="Helical" evidence="7">
    <location>
        <begin position="71"/>
        <end position="92"/>
    </location>
</feature>
<dbReference type="GO" id="GO:0042970">
    <property type="term" value="F:homoserine transmembrane transporter activity"/>
    <property type="evidence" value="ECO:0007669"/>
    <property type="project" value="TreeGrafter"/>
</dbReference>
<evidence type="ECO:0000313" key="9">
    <source>
        <dbReference type="Proteomes" id="UP000509371"/>
    </source>
</evidence>
<protein>
    <submittedName>
        <fullName evidence="8">LysE family translocator</fullName>
    </submittedName>
</protein>
<evidence type="ECO:0000256" key="7">
    <source>
        <dbReference type="SAM" id="Phobius"/>
    </source>
</evidence>
<proteinExistence type="inferred from homology"/>
<dbReference type="PANTHER" id="PTHR30086">
    <property type="entry name" value="ARGININE EXPORTER PROTEIN ARGO"/>
    <property type="match status" value="1"/>
</dbReference>
<dbReference type="InterPro" id="IPR001123">
    <property type="entry name" value="LeuE-type"/>
</dbReference>
<accession>A0A859CWI2</accession>
<keyword evidence="6 7" id="KW-0472">Membrane</keyword>
<evidence type="ECO:0000256" key="4">
    <source>
        <dbReference type="ARBA" id="ARBA00022692"/>
    </source>
</evidence>
<dbReference type="Proteomes" id="UP000509371">
    <property type="component" value="Chromosome"/>
</dbReference>
<dbReference type="PIRSF" id="PIRSF006324">
    <property type="entry name" value="LeuE"/>
    <property type="match status" value="1"/>
</dbReference>
<evidence type="ECO:0000313" key="8">
    <source>
        <dbReference type="EMBL" id="QKK80957.1"/>
    </source>
</evidence>
<dbReference type="RefSeq" id="WP_176335577.1">
    <property type="nucleotide sequence ID" value="NZ_BAAAEF010000007.1"/>
</dbReference>